<feature type="compositionally biased region" description="Basic and acidic residues" evidence="1">
    <location>
        <begin position="213"/>
        <end position="244"/>
    </location>
</feature>
<feature type="compositionally biased region" description="Acidic residues" evidence="1">
    <location>
        <begin position="287"/>
        <end position="302"/>
    </location>
</feature>
<feature type="region of interest" description="Disordered" evidence="1">
    <location>
        <begin position="213"/>
        <end position="362"/>
    </location>
</feature>
<keyword evidence="3" id="KW-1185">Reference proteome</keyword>
<evidence type="ECO:0000256" key="1">
    <source>
        <dbReference type="SAM" id="MobiDB-lite"/>
    </source>
</evidence>
<dbReference type="RefSeq" id="XP_009044932.1">
    <property type="nucleotide sequence ID" value="XM_009046684.1"/>
</dbReference>
<reference evidence="2 3" key="1">
    <citation type="journal article" date="2013" name="Nature">
        <title>Insights into bilaterian evolution from three spiralian genomes.</title>
        <authorList>
            <person name="Simakov O."/>
            <person name="Marletaz F."/>
            <person name="Cho S.J."/>
            <person name="Edsinger-Gonzales E."/>
            <person name="Havlak P."/>
            <person name="Hellsten U."/>
            <person name="Kuo D.H."/>
            <person name="Larsson T."/>
            <person name="Lv J."/>
            <person name="Arendt D."/>
            <person name="Savage R."/>
            <person name="Osoegawa K."/>
            <person name="de Jong P."/>
            <person name="Grimwood J."/>
            <person name="Chapman J.A."/>
            <person name="Shapiro H."/>
            <person name="Aerts A."/>
            <person name="Otillar R.P."/>
            <person name="Terry A.Y."/>
            <person name="Boore J.L."/>
            <person name="Grigoriev I.V."/>
            <person name="Lindberg D.R."/>
            <person name="Seaver E.C."/>
            <person name="Weisblat D.A."/>
            <person name="Putnam N.H."/>
            <person name="Rokhsar D.S."/>
        </authorList>
    </citation>
    <scope>NUCLEOTIDE SEQUENCE [LARGE SCALE GENOMIC DNA]</scope>
</reference>
<evidence type="ECO:0000313" key="2">
    <source>
        <dbReference type="EMBL" id="ESP04381.1"/>
    </source>
</evidence>
<feature type="compositionally biased region" description="Acidic residues" evidence="1">
    <location>
        <begin position="69"/>
        <end position="84"/>
    </location>
</feature>
<dbReference type="GeneID" id="20244130"/>
<feature type="non-terminal residue" evidence="2">
    <location>
        <position position="409"/>
    </location>
</feature>
<sequence length="409" mass="46695">MGRQDETKDNVVVEEVEANSWDSDECDVIQGNLTDNYVVYKPEEVADSKEQHNLDKSIDGQDETKDNVVVEEVEANSWDSDESDVIQGNPTDNYVVYKPEEVADSKEQNDLDKSMDGKDETKDNVVKEVEANSWDSDECDVIHVNPTDNYVVYKPEEVTDSREQHNLVKSMDGRDETKDNVVVKEVEANSWDSDESDVIQGNPTDNYVVYKPEEVTDSREQHNLVKSMDGRDETKDNVVVKEVEANSWDSDECDVIQGNPTDNYVVYEPENIADSKEQQDLDKSVDGQDETEDNVVVEEVEEQSSWHSDDGDVIHENRTHDQKKTAGQNKSRDDVKVEEVGELEQHSWDSEEGNVEQENQTDKYIVFKPDERDENVDTKAQYDLDKTTDAEDETRCNSKVEINEKIGEN</sequence>
<feature type="region of interest" description="Disordered" evidence="1">
    <location>
        <begin position="43"/>
        <end position="124"/>
    </location>
</feature>
<feature type="compositionally biased region" description="Basic and acidic residues" evidence="1">
    <location>
        <begin position="307"/>
        <end position="349"/>
    </location>
</feature>
<dbReference type="KEGG" id="lgi:LOTGIDRAFT_176998"/>
<gene>
    <name evidence="2" type="ORF">LOTGIDRAFT_176998</name>
</gene>
<name>V4BAA6_LOTGI</name>
<evidence type="ECO:0000313" key="3">
    <source>
        <dbReference type="Proteomes" id="UP000030746"/>
    </source>
</evidence>
<organism evidence="2 3">
    <name type="scientific">Lottia gigantea</name>
    <name type="common">Giant owl limpet</name>
    <dbReference type="NCBI Taxonomy" id="225164"/>
    <lineage>
        <taxon>Eukaryota</taxon>
        <taxon>Metazoa</taxon>
        <taxon>Spiralia</taxon>
        <taxon>Lophotrochozoa</taxon>
        <taxon>Mollusca</taxon>
        <taxon>Gastropoda</taxon>
        <taxon>Patellogastropoda</taxon>
        <taxon>Lottioidea</taxon>
        <taxon>Lottiidae</taxon>
        <taxon>Lottia</taxon>
    </lineage>
</organism>
<protein>
    <submittedName>
        <fullName evidence="2">Uncharacterized protein</fullName>
    </submittedName>
</protein>
<dbReference type="AlphaFoldDB" id="V4BAA6"/>
<dbReference type="Proteomes" id="UP000030746">
    <property type="component" value="Unassembled WGS sequence"/>
</dbReference>
<feature type="compositionally biased region" description="Basic and acidic residues" evidence="1">
    <location>
        <begin position="98"/>
        <end position="124"/>
    </location>
</feature>
<feature type="region of interest" description="Disordered" evidence="1">
    <location>
        <begin position="154"/>
        <end position="179"/>
    </location>
</feature>
<feature type="compositionally biased region" description="Basic and acidic residues" evidence="1">
    <location>
        <begin position="43"/>
        <end position="68"/>
    </location>
</feature>
<proteinExistence type="predicted"/>
<dbReference type="EMBL" id="KB199768">
    <property type="protein sequence ID" value="ESP04381.1"/>
    <property type="molecule type" value="Genomic_DNA"/>
</dbReference>
<feature type="compositionally biased region" description="Basic and acidic residues" evidence="1">
    <location>
        <begin position="273"/>
        <end position="286"/>
    </location>
</feature>
<dbReference type="CTD" id="20244130"/>
<accession>V4BAA6</accession>